<feature type="region of interest" description="Disordered" evidence="1">
    <location>
        <begin position="261"/>
        <end position="293"/>
    </location>
</feature>
<reference evidence="2" key="1">
    <citation type="submission" date="2021-02" db="EMBL/GenBank/DDBJ databases">
        <authorList>
            <person name="Dougan E. K."/>
            <person name="Rhodes N."/>
            <person name="Thang M."/>
            <person name="Chan C."/>
        </authorList>
    </citation>
    <scope>NUCLEOTIDE SEQUENCE</scope>
</reference>
<evidence type="ECO:0000313" key="2">
    <source>
        <dbReference type="EMBL" id="CAE8615903.1"/>
    </source>
</evidence>
<accession>A0A813FTS9</accession>
<dbReference type="EMBL" id="CAJNNV010025742">
    <property type="protein sequence ID" value="CAE8615903.1"/>
    <property type="molecule type" value="Genomic_DNA"/>
</dbReference>
<feature type="region of interest" description="Disordered" evidence="1">
    <location>
        <begin position="530"/>
        <end position="611"/>
    </location>
</feature>
<comment type="caution">
    <text evidence="2">The sequence shown here is derived from an EMBL/GenBank/DDBJ whole genome shotgun (WGS) entry which is preliminary data.</text>
</comment>
<proteinExistence type="predicted"/>
<dbReference type="AlphaFoldDB" id="A0A813FTS9"/>
<protein>
    <submittedName>
        <fullName evidence="2">Uncharacterized protein</fullName>
    </submittedName>
</protein>
<organism evidence="2 3">
    <name type="scientific">Polarella glacialis</name>
    <name type="common">Dinoflagellate</name>
    <dbReference type="NCBI Taxonomy" id="89957"/>
    <lineage>
        <taxon>Eukaryota</taxon>
        <taxon>Sar</taxon>
        <taxon>Alveolata</taxon>
        <taxon>Dinophyceae</taxon>
        <taxon>Suessiales</taxon>
        <taxon>Suessiaceae</taxon>
        <taxon>Polarella</taxon>
    </lineage>
</organism>
<dbReference type="Proteomes" id="UP000654075">
    <property type="component" value="Unassembled WGS sequence"/>
</dbReference>
<feature type="compositionally biased region" description="Gly residues" evidence="1">
    <location>
        <begin position="573"/>
        <end position="587"/>
    </location>
</feature>
<sequence length="667" mass="72407">MSTVWSLLVSGVCAAFLQVFPAQFETRGTTLMVHVSAYGLCVMTRAVEMYFPDAFCLSLNFFFVNGIQAGMLLRQCTVPALVASEFSIFSKMIRIILAIGTSNRSHVVIWNVLFAITGCHKGLTFMYDSFALDAALKLEPTIFYRKVSTIVGSELLCSVFILVIRLATEKFMALVVAAMLEAQESENEKVAAQRMLAVLCDSQMMLDSELRISGRHESSARFLQVPATAGRESLDGVDFTEFVDPVDVSRFLAFMRGHPSWASGRPESPEASPDEEREPRRQGSKPRPAGSLHVQMFNGLRRPFKAELFHVCFKSGGTVAHLVGIREENQHEGEAPSKLEADLQDGHAANETGEASELFDARLLNDCVRKVGERAECKREEEDEEEVEENSQVRVTMRPFETGDLLKLGSAASERSSSSASSSCASKAVPMFPGLQDVVACLSPFSPCLAMNSCQVNFLSPEGDICLGLKDFVSATELQRVFLIIQQMVNCALNGDLMQKTDLGPLKLKLPGTRECDGLTFLAKSAELSVSVKDPSETDTSNEDGSDEDSDGSKDSLELNDGPGGDSDRRSGPRGGGGGGGGGGGASSFGCRQTGGKPTARPAGGQDGGVEERIRVTLRLRELSIPTDTSKGSSRRRRRRVMECLREPQNVQLAACMLPIIEEAWAT</sequence>
<keyword evidence="3" id="KW-1185">Reference proteome</keyword>
<gene>
    <name evidence="2" type="ORF">PGLA1383_LOCUS33610</name>
</gene>
<feature type="compositionally biased region" description="Acidic residues" evidence="1">
    <location>
        <begin position="540"/>
        <end position="550"/>
    </location>
</feature>
<name>A0A813FTS9_POLGL</name>
<evidence type="ECO:0000256" key="1">
    <source>
        <dbReference type="SAM" id="MobiDB-lite"/>
    </source>
</evidence>
<evidence type="ECO:0000313" key="3">
    <source>
        <dbReference type="Proteomes" id="UP000654075"/>
    </source>
</evidence>